<organism evidence="2">
    <name type="scientific">Mytilinidion resinicola</name>
    <dbReference type="NCBI Taxonomy" id="574789"/>
    <lineage>
        <taxon>Eukaryota</taxon>
        <taxon>Fungi</taxon>
        <taxon>Dikarya</taxon>
        <taxon>Ascomycota</taxon>
        <taxon>Pezizomycotina</taxon>
        <taxon>Dothideomycetes</taxon>
        <taxon>Pleosporomycetidae</taxon>
        <taxon>Mytilinidiales</taxon>
        <taxon>Mytilinidiaceae</taxon>
        <taxon>Mytilinidion</taxon>
    </lineage>
</organism>
<reference evidence="4" key="3">
    <citation type="submission" date="2025-04" db="UniProtKB">
        <authorList>
            <consortium name="RefSeq"/>
        </authorList>
    </citation>
    <scope>IDENTIFICATION</scope>
    <source>
        <strain evidence="4">CBS 304.34</strain>
    </source>
</reference>
<name>A0A6A6YEB8_9PEZI</name>
<reference evidence="4" key="2">
    <citation type="submission" date="2020-04" db="EMBL/GenBank/DDBJ databases">
        <authorList>
            <consortium name="NCBI Genome Project"/>
        </authorList>
    </citation>
    <scope>NUCLEOTIDE SEQUENCE</scope>
    <source>
        <strain evidence="4">CBS 304.34</strain>
    </source>
</reference>
<dbReference type="RefSeq" id="XP_033573872.1">
    <property type="nucleotide sequence ID" value="XM_033723768.1"/>
</dbReference>
<accession>A0A6A6YEB8</accession>
<proteinExistence type="predicted"/>
<evidence type="ECO:0000313" key="4">
    <source>
        <dbReference type="RefSeq" id="XP_033573872.1"/>
    </source>
</evidence>
<reference evidence="2 4" key="1">
    <citation type="journal article" date="2020" name="Stud. Mycol.">
        <title>101 Dothideomycetes genomes: a test case for predicting lifestyles and emergence of pathogens.</title>
        <authorList>
            <person name="Haridas S."/>
            <person name="Albert R."/>
            <person name="Binder M."/>
            <person name="Bloem J."/>
            <person name="Labutti K."/>
            <person name="Salamov A."/>
            <person name="Andreopoulos B."/>
            <person name="Baker S."/>
            <person name="Barry K."/>
            <person name="Bills G."/>
            <person name="Bluhm B."/>
            <person name="Cannon C."/>
            <person name="Castanera R."/>
            <person name="Culley D."/>
            <person name="Daum C."/>
            <person name="Ezra D."/>
            <person name="Gonzalez J."/>
            <person name="Henrissat B."/>
            <person name="Kuo A."/>
            <person name="Liang C."/>
            <person name="Lipzen A."/>
            <person name="Lutzoni F."/>
            <person name="Magnuson J."/>
            <person name="Mondo S."/>
            <person name="Nolan M."/>
            <person name="Ohm R."/>
            <person name="Pangilinan J."/>
            <person name="Park H.-J."/>
            <person name="Ramirez L."/>
            <person name="Alfaro M."/>
            <person name="Sun H."/>
            <person name="Tritt A."/>
            <person name="Yoshinaga Y."/>
            <person name="Zwiers L.-H."/>
            <person name="Turgeon B."/>
            <person name="Goodwin S."/>
            <person name="Spatafora J."/>
            <person name="Crous P."/>
            <person name="Grigoriev I."/>
        </authorList>
    </citation>
    <scope>NUCLEOTIDE SEQUENCE</scope>
    <source>
        <strain evidence="2 4">CBS 304.34</strain>
    </source>
</reference>
<feature type="region of interest" description="Disordered" evidence="1">
    <location>
        <begin position="26"/>
        <end position="106"/>
    </location>
</feature>
<dbReference type="GeneID" id="54464661"/>
<evidence type="ECO:0000313" key="3">
    <source>
        <dbReference type="Proteomes" id="UP000504636"/>
    </source>
</evidence>
<dbReference type="EMBL" id="MU003706">
    <property type="protein sequence ID" value="KAF2806908.1"/>
    <property type="molecule type" value="Genomic_DNA"/>
</dbReference>
<protein>
    <submittedName>
        <fullName evidence="2 4">Uncharacterized protein</fullName>
    </submittedName>
</protein>
<keyword evidence="3" id="KW-1185">Reference proteome</keyword>
<evidence type="ECO:0000313" key="2">
    <source>
        <dbReference type="EMBL" id="KAF2806908.1"/>
    </source>
</evidence>
<dbReference type="Proteomes" id="UP000504636">
    <property type="component" value="Unplaced"/>
</dbReference>
<gene>
    <name evidence="2 4" type="ORF">BDZ99DRAFT_500944</name>
</gene>
<sequence length="237" mass="27269">MKLPTRPAMRKALRLLALPRNLLLPPTTLLLPSPRPPRPRNPPHRASASLLPPARVRTARPRRSEAARPRRRRRLRPQLPKARSRASMSPLLSRTPTIPRRRRSKTRRLTVRRLRLRKRLEQSNLTTSTRSAISISISISDDSFFPYYSYSSQNRRMSALPQGLERSSRFFLLFGFLFTPSPLSISAFGWRWHRSSTHIVAAAQSSRLILGYNGMEWGWLRCIEVTAFWEVGNLGGT</sequence>
<evidence type="ECO:0000256" key="1">
    <source>
        <dbReference type="SAM" id="MobiDB-lite"/>
    </source>
</evidence>
<dbReference type="AlphaFoldDB" id="A0A6A6YEB8"/>